<gene>
    <name evidence="2" type="ORF">Lalb_Chr20g0115281</name>
</gene>
<dbReference type="AlphaFoldDB" id="A0A6A4NPL9"/>
<organism evidence="2 3">
    <name type="scientific">Lupinus albus</name>
    <name type="common">White lupine</name>
    <name type="synonym">Lupinus termis</name>
    <dbReference type="NCBI Taxonomy" id="3870"/>
    <lineage>
        <taxon>Eukaryota</taxon>
        <taxon>Viridiplantae</taxon>
        <taxon>Streptophyta</taxon>
        <taxon>Embryophyta</taxon>
        <taxon>Tracheophyta</taxon>
        <taxon>Spermatophyta</taxon>
        <taxon>Magnoliopsida</taxon>
        <taxon>eudicotyledons</taxon>
        <taxon>Gunneridae</taxon>
        <taxon>Pentapetalae</taxon>
        <taxon>rosids</taxon>
        <taxon>fabids</taxon>
        <taxon>Fabales</taxon>
        <taxon>Fabaceae</taxon>
        <taxon>Papilionoideae</taxon>
        <taxon>50 kb inversion clade</taxon>
        <taxon>genistoids sensu lato</taxon>
        <taxon>core genistoids</taxon>
        <taxon>Genisteae</taxon>
        <taxon>Lupinus</taxon>
    </lineage>
</organism>
<keyword evidence="1" id="KW-0472">Membrane</keyword>
<name>A0A6A4NPL9_LUPAL</name>
<feature type="transmembrane region" description="Helical" evidence="1">
    <location>
        <begin position="24"/>
        <end position="45"/>
    </location>
</feature>
<comment type="caution">
    <text evidence="2">The sequence shown here is derived from an EMBL/GenBank/DDBJ whole genome shotgun (WGS) entry which is preliminary data.</text>
</comment>
<evidence type="ECO:0000256" key="1">
    <source>
        <dbReference type="SAM" id="Phobius"/>
    </source>
</evidence>
<sequence length="49" mass="6123">MLESPVLLEEYTYLEKISEHVRRIPFFFMLIPNAFSMFIYMFSFYNNRF</sequence>
<evidence type="ECO:0000313" key="3">
    <source>
        <dbReference type="Proteomes" id="UP000447434"/>
    </source>
</evidence>
<keyword evidence="3" id="KW-1185">Reference proteome</keyword>
<protein>
    <submittedName>
        <fullName evidence="2">Uncharacterized protein</fullName>
    </submittedName>
</protein>
<dbReference type="Proteomes" id="UP000447434">
    <property type="component" value="Chromosome 20"/>
</dbReference>
<proteinExistence type="predicted"/>
<evidence type="ECO:0000313" key="2">
    <source>
        <dbReference type="EMBL" id="KAE9591160.1"/>
    </source>
</evidence>
<keyword evidence="1" id="KW-0812">Transmembrane</keyword>
<keyword evidence="1" id="KW-1133">Transmembrane helix</keyword>
<dbReference type="EMBL" id="WOCE01000020">
    <property type="protein sequence ID" value="KAE9591160.1"/>
    <property type="molecule type" value="Genomic_DNA"/>
</dbReference>
<accession>A0A6A4NPL9</accession>
<reference evidence="3" key="1">
    <citation type="journal article" date="2020" name="Nat. Commun.">
        <title>Genome sequence of the cluster root forming white lupin.</title>
        <authorList>
            <person name="Hufnagel B."/>
            <person name="Marques A."/>
            <person name="Soriano A."/>
            <person name="Marques L."/>
            <person name="Divol F."/>
            <person name="Doumas P."/>
            <person name="Sallet E."/>
            <person name="Mancinotti D."/>
            <person name="Carrere S."/>
            <person name="Marande W."/>
            <person name="Arribat S."/>
            <person name="Keller J."/>
            <person name="Huneau C."/>
            <person name="Blein T."/>
            <person name="Aime D."/>
            <person name="Laguerre M."/>
            <person name="Taylor J."/>
            <person name="Schubert V."/>
            <person name="Nelson M."/>
            <person name="Geu-Flores F."/>
            <person name="Crespi M."/>
            <person name="Gallardo-Guerrero K."/>
            <person name="Delaux P.-M."/>
            <person name="Salse J."/>
            <person name="Berges H."/>
            <person name="Guyot R."/>
            <person name="Gouzy J."/>
            <person name="Peret B."/>
        </authorList>
    </citation>
    <scope>NUCLEOTIDE SEQUENCE [LARGE SCALE GENOMIC DNA]</scope>
    <source>
        <strain evidence="3">cv. Amiga</strain>
    </source>
</reference>